<evidence type="ECO:0000313" key="5">
    <source>
        <dbReference type="Proteomes" id="UP001630127"/>
    </source>
</evidence>
<proteinExistence type="predicted"/>
<dbReference type="InterPro" id="IPR013766">
    <property type="entry name" value="Thioredoxin_domain"/>
</dbReference>
<evidence type="ECO:0000256" key="2">
    <source>
        <dbReference type="SAM" id="SignalP"/>
    </source>
</evidence>
<dbReference type="Pfam" id="PF00085">
    <property type="entry name" value="Thioredoxin"/>
    <property type="match status" value="1"/>
</dbReference>
<feature type="domain" description="Thioredoxin" evidence="3">
    <location>
        <begin position="76"/>
        <end position="161"/>
    </location>
</feature>
<evidence type="ECO:0000313" key="4">
    <source>
        <dbReference type="EMBL" id="KAL3534099.1"/>
    </source>
</evidence>
<dbReference type="Proteomes" id="UP001630127">
    <property type="component" value="Unassembled WGS sequence"/>
</dbReference>
<reference evidence="4 5" key="1">
    <citation type="submission" date="2024-11" db="EMBL/GenBank/DDBJ databases">
        <title>A near-complete genome assembly of Cinchona calisaya.</title>
        <authorList>
            <person name="Lian D.C."/>
            <person name="Zhao X.W."/>
            <person name="Wei L."/>
        </authorList>
    </citation>
    <scope>NUCLEOTIDE SEQUENCE [LARGE SCALE GENOMIC DNA]</scope>
    <source>
        <tissue evidence="4">Nenye</tissue>
    </source>
</reference>
<dbReference type="PANTHER" id="PTHR47126">
    <property type="entry name" value="5'-ADENYLYLSULFATE REDUCTASE-LIKE 7"/>
    <property type="match status" value="1"/>
</dbReference>
<feature type="transmembrane region" description="Helical" evidence="1">
    <location>
        <begin position="205"/>
        <end position="227"/>
    </location>
</feature>
<organism evidence="4 5">
    <name type="scientific">Cinchona calisaya</name>
    <dbReference type="NCBI Taxonomy" id="153742"/>
    <lineage>
        <taxon>Eukaryota</taxon>
        <taxon>Viridiplantae</taxon>
        <taxon>Streptophyta</taxon>
        <taxon>Embryophyta</taxon>
        <taxon>Tracheophyta</taxon>
        <taxon>Spermatophyta</taxon>
        <taxon>Magnoliopsida</taxon>
        <taxon>eudicotyledons</taxon>
        <taxon>Gunneridae</taxon>
        <taxon>Pentapetalae</taxon>
        <taxon>asterids</taxon>
        <taxon>lamiids</taxon>
        <taxon>Gentianales</taxon>
        <taxon>Rubiaceae</taxon>
        <taxon>Cinchonoideae</taxon>
        <taxon>Cinchoneae</taxon>
        <taxon>Cinchona</taxon>
    </lineage>
</organism>
<dbReference type="SUPFAM" id="SSF52833">
    <property type="entry name" value="Thioredoxin-like"/>
    <property type="match status" value="1"/>
</dbReference>
<name>A0ABD3ASG6_9GENT</name>
<sequence>MMKKMIFWCICAVVSWIQSSFASSSHQVVPLVCPSSPSQPFPDVYSLSSQCPLSFHSTSLLHVNGDFLERVLTSQKRNSYTAVLFYAYWCPFSQSAHWTFEVLSSMYPHIDHLAVEQSLALPSLFSRFGIHSLPAIVMVNQKSRTRFHGSKDLDSLVEFYKKTTGSEPVQYVAVNQSRSAVTSDKLIMQSWIGSSVKEILTREPYLIFSVLFLFVRVLVHIIPRVLFHVKAIWASYRPHLNLGIFGETSQILGRIFHMIDVKRVWTKLRLYKNRNFHQGARNARVWASSLASVSLGETSTSKLSS</sequence>
<gene>
    <name evidence="4" type="ORF">ACH5RR_002560</name>
</gene>
<comment type="caution">
    <text evidence="4">The sequence shown here is derived from an EMBL/GenBank/DDBJ whole genome shotgun (WGS) entry which is preliminary data.</text>
</comment>
<dbReference type="InterPro" id="IPR044794">
    <property type="entry name" value="APRL5/7"/>
</dbReference>
<feature type="chain" id="PRO_5044827054" description="Thioredoxin domain-containing protein" evidence="2">
    <location>
        <begin position="23"/>
        <end position="305"/>
    </location>
</feature>
<keyword evidence="1" id="KW-1133">Transmembrane helix</keyword>
<dbReference type="EMBL" id="JBJUIK010000002">
    <property type="protein sequence ID" value="KAL3534099.1"/>
    <property type="molecule type" value="Genomic_DNA"/>
</dbReference>
<evidence type="ECO:0000256" key="1">
    <source>
        <dbReference type="SAM" id="Phobius"/>
    </source>
</evidence>
<keyword evidence="5" id="KW-1185">Reference proteome</keyword>
<feature type="signal peptide" evidence="2">
    <location>
        <begin position="1"/>
        <end position="22"/>
    </location>
</feature>
<evidence type="ECO:0000259" key="3">
    <source>
        <dbReference type="Pfam" id="PF00085"/>
    </source>
</evidence>
<keyword evidence="1" id="KW-0812">Transmembrane</keyword>
<dbReference type="Gene3D" id="3.40.30.10">
    <property type="entry name" value="Glutaredoxin"/>
    <property type="match status" value="1"/>
</dbReference>
<dbReference type="InterPro" id="IPR036249">
    <property type="entry name" value="Thioredoxin-like_sf"/>
</dbReference>
<keyword evidence="2" id="KW-0732">Signal</keyword>
<protein>
    <recommendedName>
        <fullName evidence="3">Thioredoxin domain-containing protein</fullName>
    </recommendedName>
</protein>
<dbReference type="AlphaFoldDB" id="A0ABD3ASG6"/>
<dbReference type="PANTHER" id="PTHR47126:SF3">
    <property type="entry name" value="5'-ADENYLYLSULFATE REDUCTASE-LIKE 5"/>
    <property type="match status" value="1"/>
</dbReference>
<accession>A0ABD3ASG6</accession>
<keyword evidence="1" id="KW-0472">Membrane</keyword>